<feature type="transmembrane region" description="Helical" evidence="1">
    <location>
        <begin position="162"/>
        <end position="181"/>
    </location>
</feature>
<feature type="transmembrane region" description="Helical" evidence="1">
    <location>
        <begin position="123"/>
        <end position="142"/>
    </location>
</feature>
<evidence type="ECO:0000259" key="2">
    <source>
        <dbReference type="Pfam" id="PF14501"/>
    </source>
</evidence>
<name>A0A6I4RAR7_9STRE</name>
<evidence type="ECO:0000313" key="6">
    <source>
        <dbReference type="Proteomes" id="UP000435423"/>
    </source>
</evidence>
<dbReference type="InterPro" id="IPR032834">
    <property type="entry name" value="NatK-like_C"/>
</dbReference>
<dbReference type="GO" id="GO:0042802">
    <property type="term" value="F:identical protein binding"/>
    <property type="evidence" value="ECO:0007669"/>
    <property type="project" value="TreeGrafter"/>
</dbReference>
<keyword evidence="1" id="KW-0812">Transmembrane</keyword>
<reference evidence="4 6" key="1">
    <citation type="submission" date="2019-10" db="EMBL/GenBank/DDBJ databases">
        <title>Streptococcis sp, isolated from the respiratory tract of Marmot.</title>
        <authorList>
            <person name="Zhang G."/>
        </authorList>
    </citation>
    <scope>NUCLEOTIDE SEQUENCE [LARGE SCALE GENOMIC DNA]</scope>
    <source>
        <strain evidence="6">zg-70</strain>
        <strain evidence="4">Zg-70</strain>
    </source>
</reference>
<comment type="caution">
    <text evidence="4">The sequence shown here is derived from an EMBL/GenBank/DDBJ whole genome shotgun (WGS) entry which is preliminary data.</text>
</comment>
<evidence type="ECO:0000313" key="4">
    <source>
        <dbReference type="EMBL" id="MWV56559.1"/>
    </source>
</evidence>
<dbReference type="InterPro" id="IPR036890">
    <property type="entry name" value="HATPase_C_sf"/>
</dbReference>
<dbReference type="Pfam" id="PF14501">
    <property type="entry name" value="HATPase_c_5"/>
    <property type="match status" value="1"/>
</dbReference>
<dbReference type="PANTHER" id="PTHR40448">
    <property type="entry name" value="TWO-COMPONENT SENSOR HISTIDINE KINASE"/>
    <property type="match status" value="1"/>
</dbReference>
<proteinExistence type="predicted"/>
<dbReference type="Proteomes" id="UP000435060">
    <property type="component" value="Unassembled WGS sequence"/>
</dbReference>
<keyword evidence="1" id="KW-1133">Transmembrane helix</keyword>
<dbReference type="EMBL" id="WUBJ01000006">
    <property type="protein sequence ID" value="MWV56559.1"/>
    <property type="molecule type" value="Genomic_DNA"/>
</dbReference>
<feature type="transmembrane region" description="Helical" evidence="1">
    <location>
        <begin position="85"/>
        <end position="111"/>
    </location>
</feature>
<keyword evidence="1" id="KW-0472">Membrane</keyword>
<dbReference type="RefSeq" id="WP_154608410.1">
    <property type="nucleotide sequence ID" value="NZ_JABFQS010000007.1"/>
</dbReference>
<organism evidence="4 6">
    <name type="scientific">Streptococcus zhangguiae</name>
    <dbReference type="NCBI Taxonomy" id="2664091"/>
    <lineage>
        <taxon>Bacteria</taxon>
        <taxon>Bacillati</taxon>
        <taxon>Bacillota</taxon>
        <taxon>Bacilli</taxon>
        <taxon>Lactobacillales</taxon>
        <taxon>Streptococcaceae</taxon>
        <taxon>Streptococcus</taxon>
    </lineage>
</organism>
<keyword evidence="5" id="KW-1185">Reference proteome</keyword>
<sequence length="448" mass="51999">MIVGLQVMVVVTLMLMELILFSRISGRKLRWYEVLLGMAIRVIVVNGILFLNYLLKDNWGNYYIAIFVDFFLLSYLFLRPLSKTLLIFYSLLPMTLLDLFSDSLSFGAYAFEIEDVLAKGNNLGVGIERVIAIVLLLLFLHYFHYDFSKLRRIFFSIRDKKFLYLVNWLMACYYGTTQLLLYMETGQAADVLVIRQFILIFYLLIFMSLIAQLDKNIRETLKEKLDFQKELQLQHLEQYSQQVEGLYREVRGFRHDYTNLLTTLQVGIEENNLTLVKEIYDTVLKDSSKHLRHPKYDMGRLVQIDNNALKSLLASKIAQATEHHVAVSLEVPEVIRPKGMELVDFITIVAILCDNAYEAALETETAIIRLSYFTLEQKQVFIIENSTQQESVDISSLYQFEASSKGEHRGIGLYTVLKILEHYPGVSLQTRSQHHTFCQVLEIQLVDE</sequence>
<feature type="transmembrane region" description="Helical" evidence="1">
    <location>
        <begin position="6"/>
        <end position="22"/>
    </location>
</feature>
<accession>A0A6I4RAR7</accession>
<gene>
    <name evidence="3" type="ORF">GGG87_06145</name>
    <name evidence="4" type="ORF">GGH11_06180</name>
</gene>
<feature type="transmembrane region" description="Helical" evidence="1">
    <location>
        <begin position="61"/>
        <end position="78"/>
    </location>
</feature>
<protein>
    <submittedName>
        <fullName evidence="4">GHKL domain-containing protein</fullName>
    </submittedName>
</protein>
<dbReference type="Proteomes" id="UP000435423">
    <property type="component" value="Unassembled WGS sequence"/>
</dbReference>
<dbReference type="PANTHER" id="PTHR40448:SF1">
    <property type="entry name" value="TWO-COMPONENT SENSOR HISTIDINE KINASE"/>
    <property type="match status" value="1"/>
</dbReference>
<dbReference type="AlphaFoldDB" id="A0A6I4RAR7"/>
<reference evidence="3 5" key="2">
    <citation type="submission" date="2019-11" db="EMBL/GenBank/DDBJ databases">
        <title>Streptococcis sp. isolated from the respiratory tract of Marmot.</title>
        <authorList>
            <person name="Zhang G."/>
        </authorList>
    </citation>
    <scope>NUCLEOTIDE SEQUENCE [LARGE SCALE GENOMIC DNA]</scope>
    <source>
        <strain evidence="3">Zg-86</strain>
        <strain evidence="5">zg-86</strain>
    </source>
</reference>
<feature type="transmembrane region" description="Helical" evidence="1">
    <location>
        <begin position="193"/>
        <end position="213"/>
    </location>
</feature>
<dbReference type="EMBL" id="WLCG01000007">
    <property type="protein sequence ID" value="MTB64572.1"/>
    <property type="molecule type" value="Genomic_DNA"/>
</dbReference>
<dbReference type="SUPFAM" id="SSF55874">
    <property type="entry name" value="ATPase domain of HSP90 chaperone/DNA topoisomerase II/histidine kinase"/>
    <property type="match status" value="1"/>
</dbReference>
<evidence type="ECO:0000313" key="5">
    <source>
        <dbReference type="Proteomes" id="UP000435060"/>
    </source>
</evidence>
<evidence type="ECO:0000313" key="3">
    <source>
        <dbReference type="EMBL" id="MTB64572.1"/>
    </source>
</evidence>
<feature type="transmembrane region" description="Helical" evidence="1">
    <location>
        <begin position="34"/>
        <end position="55"/>
    </location>
</feature>
<evidence type="ECO:0000256" key="1">
    <source>
        <dbReference type="SAM" id="Phobius"/>
    </source>
</evidence>
<dbReference type="Gene3D" id="3.30.565.10">
    <property type="entry name" value="Histidine kinase-like ATPase, C-terminal domain"/>
    <property type="match status" value="1"/>
</dbReference>
<feature type="domain" description="Sensor histidine kinase NatK-like C-terminal" evidence="2">
    <location>
        <begin position="340"/>
        <end position="444"/>
    </location>
</feature>